<evidence type="ECO:0000313" key="2">
    <source>
        <dbReference type="Proteomes" id="UP001163321"/>
    </source>
</evidence>
<gene>
    <name evidence="1" type="ORF">PsorP6_011465</name>
</gene>
<accession>A0ACC0WJJ3</accession>
<dbReference type="EMBL" id="CM047591">
    <property type="protein sequence ID" value="KAI9918937.1"/>
    <property type="molecule type" value="Genomic_DNA"/>
</dbReference>
<reference evidence="1 2" key="1">
    <citation type="journal article" date="2022" name="bioRxiv">
        <title>The genome of the oomycete Peronosclerospora sorghi, a cosmopolitan pathogen of maize and sorghum, is inflated with dispersed pseudogenes.</title>
        <authorList>
            <person name="Fletcher K."/>
            <person name="Martin F."/>
            <person name="Isakeit T."/>
            <person name="Cavanaugh K."/>
            <person name="Magill C."/>
            <person name="Michelmore R."/>
        </authorList>
    </citation>
    <scope>NUCLEOTIDE SEQUENCE [LARGE SCALE GENOMIC DNA]</scope>
    <source>
        <strain evidence="1">P6</strain>
    </source>
</reference>
<proteinExistence type="predicted"/>
<name>A0ACC0WJJ3_9STRA</name>
<organism evidence="1 2">
    <name type="scientific">Peronosclerospora sorghi</name>
    <dbReference type="NCBI Taxonomy" id="230839"/>
    <lineage>
        <taxon>Eukaryota</taxon>
        <taxon>Sar</taxon>
        <taxon>Stramenopiles</taxon>
        <taxon>Oomycota</taxon>
        <taxon>Peronosporomycetes</taxon>
        <taxon>Peronosporales</taxon>
        <taxon>Peronosporaceae</taxon>
        <taxon>Peronosclerospora</taxon>
    </lineage>
</organism>
<evidence type="ECO:0000313" key="1">
    <source>
        <dbReference type="EMBL" id="KAI9918937.1"/>
    </source>
</evidence>
<dbReference type="Proteomes" id="UP001163321">
    <property type="component" value="Chromosome 12"/>
</dbReference>
<protein>
    <submittedName>
        <fullName evidence="1">Uncharacterized protein</fullName>
    </submittedName>
</protein>
<comment type="caution">
    <text evidence="1">The sequence shown here is derived from an EMBL/GenBank/DDBJ whole genome shotgun (WGS) entry which is preliminary data.</text>
</comment>
<sequence>MLAKDLGEVEAAGEEGGEETDDAEITTRLPTQPSAGDAQYLTSTIVELVRALASSFKKSPQQLERFSDLIAVLQPNMVAKGVKDIKRDVATRWNSTYYMLESALQMRSTIEFYCRDEDKIKFACRHQWR</sequence>
<keyword evidence="2" id="KW-1185">Reference proteome</keyword>